<dbReference type="RefSeq" id="WP_038271914.1">
    <property type="nucleotide sequence ID" value="NZ_CP053627.1"/>
</dbReference>
<evidence type="ECO:0000256" key="6">
    <source>
        <dbReference type="ARBA" id="ARBA00023288"/>
    </source>
</evidence>
<keyword evidence="4" id="KW-0564">Palmitate</keyword>
<evidence type="ECO:0000256" key="3">
    <source>
        <dbReference type="ARBA" id="ARBA00023136"/>
    </source>
</evidence>
<sequence length="69" mass="7397">MSTMPIDFFRCILIGACLVLLVACGNKGALVMPQKPIDVPVQPLPPTEAKSQDDKEASQPAIAKPAQHR</sequence>
<gene>
    <name evidence="8" type="ORF">LPH55_01795</name>
</gene>
<keyword evidence="9" id="KW-1185">Reference proteome</keyword>
<proteinExistence type="predicted"/>
<protein>
    <submittedName>
        <fullName evidence="8">Lipoprotein</fullName>
    </submittedName>
</protein>
<keyword evidence="2" id="KW-0732">Signal</keyword>
<dbReference type="Proteomes" id="UP001430701">
    <property type="component" value="Unassembled WGS sequence"/>
</dbReference>
<comment type="subcellular location">
    <subcellularLocation>
        <location evidence="1">Cell outer membrane</location>
        <topology evidence="1">Lipid-anchor</topology>
    </subcellularLocation>
</comment>
<name>A0ABS8TQR2_9GAMM</name>
<dbReference type="InterPro" id="IPR032831">
    <property type="entry name" value="LptM_cons"/>
</dbReference>
<evidence type="ECO:0000256" key="7">
    <source>
        <dbReference type="SAM" id="MobiDB-lite"/>
    </source>
</evidence>
<comment type="caution">
    <text evidence="8">The sequence shown here is derived from an EMBL/GenBank/DDBJ whole genome shotgun (WGS) entry which is preliminary data.</text>
</comment>
<organism evidence="8 9">
    <name type="scientific">Xylella taiwanensis</name>
    <dbReference type="NCBI Taxonomy" id="1444770"/>
    <lineage>
        <taxon>Bacteria</taxon>
        <taxon>Pseudomonadati</taxon>
        <taxon>Pseudomonadota</taxon>
        <taxon>Gammaproteobacteria</taxon>
        <taxon>Lysobacterales</taxon>
        <taxon>Lysobacteraceae</taxon>
        <taxon>Xylella</taxon>
    </lineage>
</organism>
<keyword evidence="3" id="KW-0472">Membrane</keyword>
<accession>A0ABS8TQR2</accession>
<evidence type="ECO:0000256" key="4">
    <source>
        <dbReference type="ARBA" id="ARBA00023139"/>
    </source>
</evidence>
<evidence type="ECO:0000313" key="8">
    <source>
        <dbReference type="EMBL" id="MCD8472235.1"/>
    </source>
</evidence>
<reference evidence="8" key="1">
    <citation type="submission" date="2021-11" db="EMBL/GenBank/DDBJ databases">
        <title>Genome sequence of Xylella taiwanensis PLS432.</title>
        <authorList>
            <person name="Weng L.-W."/>
            <person name="Su C.-C."/>
            <person name="Tsai C.-W."/>
            <person name="Kuo C.-H."/>
        </authorList>
    </citation>
    <scope>NUCLEOTIDE SEQUENCE</scope>
    <source>
        <strain evidence="8">PLS432</strain>
    </source>
</reference>
<evidence type="ECO:0000256" key="2">
    <source>
        <dbReference type="ARBA" id="ARBA00022729"/>
    </source>
</evidence>
<dbReference type="GeneID" id="68901246"/>
<dbReference type="EMBL" id="JAJPPU010000001">
    <property type="protein sequence ID" value="MCD8472235.1"/>
    <property type="molecule type" value="Genomic_DNA"/>
</dbReference>
<evidence type="ECO:0000256" key="1">
    <source>
        <dbReference type="ARBA" id="ARBA00004459"/>
    </source>
</evidence>
<dbReference type="NCBIfam" id="NF047847">
    <property type="entry name" value="SS_mature_LptM"/>
    <property type="match status" value="1"/>
</dbReference>
<feature type="region of interest" description="Disordered" evidence="7">
    <location>
        <begin position="40"/>
        <end position="69"/>
    </location>
</feature>
<evidence type="ECO:0000256" key="5">
    <source>
        <dbReference type="ARBA" id="ARBA00023237"/>
    </source>
</evidence>
<evidence type="ECO:0000313" key="9">
    <source>
        <dbReference type="Proteomes" id="UP001430701"/>
    </source>
</evidence>
<keyword evidence="6 8" id="KW-0449">Lipoprotein</keyword>
<keyword evidence="5" id="KW-0998">Cell outer membrane</keyword>